<dbReference type="Gene3D" id="3.30.420.40">
    <property type="match status" value="3"/>
</dbReference>
<dbReference type="Proteomes" id="UP000077671">
    <property type="component" value="Unassembled WGS sequence"/>
</dbReference>
<dbReference type="InterPro" id="IPR043129">
    <property type="entry name" value="ATPase_NBD"/>
</dbReference>
<proteinExistence type="predicted"/>
<dbReference type="InterPro" id="IPR052519">
    <property type="entry name" value="Euk-type_GlcNAc_Kinase"/>
</dbReference>
<dbReference type="Proteomes" id="UP000836402">
    <property type="component" value="Unassembled WGS sequence"/>
</dbReference>
<feature type="compositionally biased region" description="Acidic residues" evidence="1">
    <location>
        <begin position="566"/>
        <end position="575"/>
    </location>
</feature>
<feature type="compositionally biased region" description="Basic and acidic residues" evidence="1">
    <location>
        <begin position="478"/>
        <end position="516"/>
    </location>
</feature>
<name>A0A177VB96_9BASI</name>
<evidence type="ECO:0000313" key="4">
    <source>
        <dbReference type="Proteomes" id="UP000077671"/>
    </source>
</evidence>
<reference evidence="3" key="2">
    <citation type="journal article" date="2019" name="IMA Fungus">
        <title>Genome sequencing and comparison of five Tilletia species to identify candidate genes for the detection of regulated species infecting wheat.</title>
        <authorList>
            <person name="Nguyen H.D.T."/>
            <person name="Sultana T."/>
            <person name="Kesanakurti P."/>
            <person name="Hambleton S."/>
        </authorList>
    </citation>
    <scope>NUCLEOTIDE SEQUENCE</scope>
    <source>
        <strain evidence="3">DAOMC 238032</strain>
    </source>
</reference>
<feature type="compositionally biased region" description="Polar residues" evidence="1">
    <location>
        <begin position="393"/>
        <end position="408"/>
    </location>
</feature>
<dbReference type="SUPFAM" id="SSF53067">
    <property type="entry name" value="Actin-like ATPase domain"/>
    <property type="match status" value="1"/>
</dbReference>
<dbReference type="AlphaFoldDB" id="A0A177VB96"/>
<dbReference type="PANTHER" id="PTHR43190:SF3">
    <property type="entry name" value="N-ACETYL-D-GLUCOSAMINE KINASE"/>
    <property type="match status" value="1"/>
</dbReference>
<evidence type="ECO:0000313" key="2">
    <source>
        <dbReference type="EMBL" id="CAD6903051.1"/>
    </source>
</evidence>
<organism evidence="3 4">
    <name type="scientific">Tilletia caries</name>
    <name type="common">wheat bunt fungus</name>
    <dbReference type="NCBI Taxonomy" id="13290"/>
    <lineage>
        <taxon>Eukaryota</taxon>
        <taxon>Fungi</taxon>
        <taxon>Dikarya</taxon>
        <taxon>Basidiomycota</taxon>
        <taxon>Ustilaginomycotina</taxon>
        <taxon>Exobasidiomycetes</taxon>
        <taxon>Tilletiales</taxon>
        <taxon>Tilletiaceae</taxon>
        <taxon>Tilletia</taxon>
    </lineage>
</organism>
<feature type="compositionally biased region" description="Basic and acidic residues" evidence="1">
    <location>
        <begin position="535"/>
        <end position="545"/>
    </location>
</feature>
<dbReference type="EMBL" id="LWDD02000071">
    <property type="protein sequence ID" value="KAE8264383.1"/>
    <property type="molecule type" value="Genomic_DNA"/>
</dbReference>
<gene>
    <name evidence="3" type="ORF">A4X03_0g994</name>
    <name evidence="2" type="ORF">JKIAZH3_G2697</name>
</gene>
<accession>A0A177VB96</accession>
<evidence type="ECO:0008006" key="6">
    <source>
        <dbReference type="Google" id="ProtNLM"/>
    </source>
</evidence>
<evidence type="ECO:0000313" key="3">
    <source>
        <dbReference type="EMBL" id="KAE8264383.1"/>
    </source>
</evidence>
<feature type="region of interest" description="Disordered" evidence="1">
    <location>
        <begin position="445"/>
        <end position="593"/>
    </location>
</feature>
<feature type="compositionally biased region" description="Basic residues" evidence="1">
    <location>
        <begin position="749"/>
        <end position="760"/>
    </location>
</feature>
<feature type="compositionally biased region" description="Acidic residues" evidence="1">
    <location>
        <begin position="701"/>
        <end position="727"/>
    </location>
</feature>
<sequence>MLKEATAPEDVVAASITPLVTGAVRLPPKLGPGTRTGGGGGYRGTAVASASTDTAPRYYLSVDCGGSKAAAAITSSHPTPGTLLGVGVGGPANYTDISLAHFLRNCREAVEDACFNAKLIRLDQIPERLRLRPGYRHRYASTSSAVSTAGLLLRGTGTAVDVVACTSQETSVERHTLERDAFSIDDFVLRRRSGVLLDAEAEEIPLPRFEAAWFAVAGVDSARDVIKLKPHLANMLRLHDDDEYADRLRVAAADGDHLSIGAVPTGATARTRLIVANDTSLLAAPLHGSSSSSVSSPTSTAHSEETAVVAIAGTGSIVASFRRDSAGTVQPIGRAGGYGWLLGDEGSGFAVGREAIRRVLVRADRDRLRGVDLDETEEESPERQQQLQQQQQTDRASFSSVSLQQPESTGRAPRERRGRLLRRKILEYWKLSSTAELLAAVYSQESPAPPGAQSTTSTRPSSICSSDPPSDGVDEDKEVERERERERGTLPRRDTIKANDSRASPRQEGQGVDKEGGGGVGEGWGDVPLGSDTNEDSRYSADMKTPRNTSTKIFDSESDRPLSCEESSDGAEDPEAGEKNGAGNPHTVACYPGPPSTTGAYSLSSGHPSKRYDAVSTMTTLNGDATTIDSTNQTVRDPAFVHKMGERKHRLAGLATLVFELAFKDGDRECLSIVRGQAKLLARQILEVVDCDRRGSRVDGDSDDDDDDDEDEEGQEDEDEAQEEEGGSPEAALVLRNGDFNHSQEAARRPTKSRRRRRRSTASGLVDPARCVLCTGGSLLGVPGYRDMVIKECRELGEVTFSRSVYVGLPANTGAQALAQMWERERQE</sequence>
<protein>
    <recommendedName>
        <fullName evidence="6">N-acetyl-D-glucosamine kinase</fullName>
    </recommendedName>
</protein>
<feature type="compositionally biased region" description="Basic and acidic residues" evidence="1">
    <location>
        <begin position="554"/>
        <end position="563"/>
    </location>
</feature>
<feature type="region of interest" description="Disordered" evidence="1">
    <location>
        <begin position="371"/>
        <end position="416"/>
    </location>
</feature>
<evidence type="ECO:0000256" key="1">
    <source>
        <dbReference type="SAM" id="MobiDB-lite"/>
    </source>
</evidence>
<comment type="caution">
    <text evidence="3">The sequence shown here is derived from an EMBL/GenBank/DDBJ whole genome shotgun (WGS) entry which is preliminary data.</text>
</comment>
<feature type="compositionally biased region" description="Low complexity" evidence="1">
    <location>
        <begin position="460"/>
        <end position="471"/>
    </location>
</feature>
<dbReference type="PANTHER" id="PTHR43190">
    <property type="entry name" value="N-ACETYL-D-GLUCOSAMINE KINASE"/>
    <property type="match status" value="1"/>
</dbReference>
<feature type="region of interest" description="Disordered" evidence="1">
    <location>
        <begin position="694"/>
        <end position="762"/>
    </location>
</feature>
<dbReference type="EMBL" id="CAJHJG010000497">
    <property type="protein sequence ID" value="CAD6903051.1"/>
    <property type="molecule type" value="Genomic_DNA"/>
</dbReference>
<reference evidence="3" key="1">
    <citation type="submission" date="2016-04" db="EMBL/GenBank/DDBJ databases">
        <authorList>
            <person name="Nguyen H.D."/>
            <person name="Kesanakurti P."/>
            <person name="Cullis J."/>
            <person name="Levesque C.A."/>
            <person name="Hambleton S."/>
        </authorList>
    </citation>
    <scope>NUCLEOTIDE SEQUENCE</scope>
    <source>
        <strain evidence="3">DAOMC 238032</strain>
    </source>
</reference>
<reference evidence="2" key="3">
    <citation type="submission" date="2020-10" db="EMBL/GenBank/DDBJ databases">
        <authorList>
            <person name="Sedaghatjoo S."/>
        </authorList>
    </citation>
    <scope>NUCLEOTIDE SEQUENCE</scope>
    <source>
        <strain evidence="2">AZH3</strain>
    </source>
</reference>
<evidence type="ECO:0000313" key="5">
    <source>
        <dbReference type="Proteomes" id="UP000836402"/>
    </source>
</evidence>
<keyword evidence="5" id="KW-1185">Reference proteome</keyword>